<reference evidence="2" key="1">
    <citation type="submission" date="2023-07" db="EMBL/GenBank/DDBJ databases">
        <title>Chromosome-level genome assembly of Artemia franciscana.</title>
        <authorList>
            <person name="Jo E."/>
        </authorList>
    </citation>
    <scope>NUCLEOTIDE SEQUENCE</scope>
    <source>
        <tissue evidence="2">Whole body</tissue>
    </source>
</reference>
<protein>
    <submittedName>
        <fullName evidence="2">Uncharacterized protein</fullName>
    </submittedName>
</protein>
<comment type="caution">
    <text evidence="2">The sequence shown here is derived from an EMBL/GenBank/DDBJ whole genome shotgun (WGS) entry which is preliminary data.</text>
</comment>
<dbReference type="Proteomes" id="UP001187531">
    <property type="component" value="Unassembled WGS sequence"/>
</dbReference>
<gene>
    <name evidence="2" type="ORF">QYM36_016532</name>
</gene>
<organism evidence="2 3">
    <name type="scientific">Artemia franciscana</name>
    <name type="common">Brine shrimp</name>
    <name type="synonym">Artemia sanfranciscana</name>
    <dbReference type="NCBI Taxonomy" id="6661"/>
    <lineage>
        <taxon>Eukaryota</taxon>
        <taxon>Metazoa</taxon>
        <taxon>Ecdysozoa</taxon>
        <taxon>Arthropoda</taxon>
        <taxon>Crustacea</taxon>
        <taxon>Branchiopoda</taxon>
        <taxon>Anostraca</taxon>
        <taxon>Artemiidae</taxon>
        <taxon>Artemia</taxon>
    </lineage>
</organism>
<evidence type="ECO:0000256" key="1">
    <source>
        <dbReference type="SAM" id="MobiDB-lite"/>
    </source>
</evidence>
<accession>A0AA88HIY1</accession>
<sequence length="382" mass="43259">MVIKNFITCTSVACAGISIWFAVRKYGYFKRDSGEDRNFRPKKKSKLIPVDEDKTITVLASMVGAGSEEHIQIEEDIKLDIVAPMQSDNRKNSQTIINNDIHQSPPYNADSVSSLHHAAKVVSKQLEESPADVQSSMEFPLNLTEPIPEQPSLVNGVTEEPMVPEKHLEEPAPKQENPSIKSVCPCNEGPLNPEGKKRDNTKLKNKYKLNVKRMYKQLADIQEENESNSIDDSPLEFPLIEITQQEKSSVKSVYTSKEGPLNPESEKRYDTGFLKIFKSNVKTVYKQLVAEHDLRVKQYCPVPETSGAVSKVLIPKPETAEREKPSEGQWRPLNFGGKKRYDTNFLEMFNSNLKRRYKQLAAEDDLKVSKLPGKVHYPVRIS</sequence>
<evidence type="ECO:0000313" key="3">
    <source>
        <dbReference type="Proteomes" id="UP001187531"/>
    </source>
</evidence>
<feature type="region of interest" description="Disordered" evidence="1">
    <location>
        <begin position="169"/>
        <end position="202"/>
    </location>
</feature>
<evidence type="ECO:0000313" key="2">
    <source>
        <dbReference type="EMBL" id="KAK2706531.1"/>
    </source>
</evidence>
<name>A0AA88HIY1_ARTSF</name>
<proteinExistence type="predicted"/>
<dbReference type="EMBL" id="JAVRJZ010000020">
    <property type="protein sequence ID" value="KAK2706531.1"/>
    <property type="molecule type" value="Genomic_DNA"/>
</dbReference>
<keyword evidence="3" id="KW-1185">Reference proteome</keyword>
<dbReference type="AlphaFoldDB" id="A0AA88HIY1"/>